<organism evidence="2 3">
    <name type="scientific">Agrilus planipennis</name>
    <name type="common">Emerald ash borer</name>
    <name type="synonym">Agrilus marcopoli</name>
    <dbReference type="NCBI Taxonomy" id="224129"/>
    <lineage>
        <taxon>Eukaryota</taxon>
        <taxon>Metazoa</taxon>
        <taxon>Ecdysozoa</taxon>
        <taxon>Arthropoda</taxon>
        <taxon>Hexapoda</taxon>
        <taxon>Insecta</taxon>
        <taxon>Pterygota</taxon>
        <taxon>Neoptera</taxon>
        <taxon>Endopterygota</taxon>
        <taxon>Coleoptera</taxon>
        <taxon>Polyphaga</taxon>
        <taxon>Elateriformia</taxon>
        <taxon>Buprestoidea</taxon>
        <taxon>Buprestidae</taxon>
        <taxon>Agrilinae</taxon>
        <taxon>Agrilus</taxon>
    </lineage>
</organism>
<dbReference type="KEGG" id="apln:112906158"/>
<proteinExistence type="predicted"/>
<sequence length="758" mass="86797">MFALYKNSDGIYQVCDRCSFSRSEADSPIEKKMVLLAYNDDKIMLDQLCYNLNCKSPRIDLRNEDRSKSDSKRNNGPCIVDDQFIKPKKIVFRLSTPEKDINTSYQEKVDESGSLYNPSDTDITTESEVQNSKNESIINESANMDLSSPVVDQNYTDEAVNTKLSFNVPGNSAVDDNDLIVDSSEGRKKNFCFFCKTYQSQLARHLIHKHCAEKEVTELKNLPPKSIERKRLIAQIRKNGNFLLLDKNFSDGKLIPLRRPTNEKKYSAKDYIVCPDCKGLYTKNNIRHHYSNCTGQAKSSRGILKIARAVIGRIHERASIRMRQKVIPRMHEDDIVRIIRYDLLLILYGNDLCLRHRREYRDKMIRQNLRQCGKFLLFLKAKNSKITDFSSIYDTNHYHFILDSIDAFIGLDEDTGHYKSASSATSLARHIKEIGKIYINECIIIKDREKEKEIKKFLHLCGTGFATVTNKTAMETLVAQQRKKVVTLPLSNDIALLNSYLDKVIDEYYSTLKLEFSVVVWQKLAEALLTRVQVFNRRRPGDIERLEVADMKNVHSINEHDEDYKSLSKDEREAAKEYVRVSMRGKLNQNVPILLTKRWHEIMLLLIKLRREAGVKPKNIYVFGIPGIDDQAVLIATALLRKFSEKCDAKNPKALRATPLRKHAATKCAQLGLDEANTVNFAKFMGHDLKIHKNIYRQSVAKTDILGISKVLETASKSKQNDSLSDVNQFSSSQSDLDVGILNIPFTHWGTIFVVIGT</sequence>
<name>A0A7F5RIJ8_AGRPL</name>
<dbReference type="OrthoDB" id="6782360at2759"/>
<accession>A0A7F5RIJ8</accession>
<keyword evidence="2" id="KW-1185">Reference proteome</keyword>
<dbReference type="InParanoid" id="A0A7F5RIJ8"/>
<dbReference type="Proteomes" id="UP000192223">
    <property type="component" value="Unplaced"/>
</dbReference>
<dbReference type="PANTHER" id="PTHR33480">
    <property type="entry name" value="SET DOMAIN-CONTAINING PROTEIN-RELATED"/>
    <property type="match status" value="1"/>
</dbReference>
<dbReference type="RefSeq" id="XP_025835685.1">
    <property type="nucleotide sequence ID" value="XM_025979900.1"/>
</dbReference>
<dbReference type="GeneID" id="112906158"/>
<protein>
    <submittedName>
        <fullName evidence="3">Uncharacterized protein LOC112906158</fullName>
    </submittedName>
</protein>
<evidence type="ECO:0000256" key="1">
    <source>
        <dbReference type="SAM" id="MobiDB-lite"/>
    </source>
</evidence>
<feature type="region of interest" description="Disordered" evidence="1">
    <location>
        <begin position="103"/>
        <end position="132"/>
    </location>
</feature>
<dbReference type="PANTHER" id="PTHR33480:SF1">
    <property type="entry name" value="TYR RECOMBINASE DOMAIN-CONTAINING PROTEIN"/>
    <property type="match status" value="1"/>
</dbReference>
<gene>
    <name evidence="3" type="primary">LOC112906158</name>
</gene>
<reference evidence="3" key="1">
    <citation type="submission" date="2025-08" db="UniProtKB">
        <authorList>
            <consortium name="RefSeq"/>
        </authorList>
    </citation>
    <scope>IDENTIFICATION</scope>
    <source>
        <tissue evidence="3">Entire body</tissue>
    </source>
</reference>
<evidence type="ECO:0000313" key="2">
    <source>
        <dbReference type="Proteomes" id="UP000192223"/>
    </source>
</evidence>
<dbReference type="AlphaFoldDB" id="A0A7F5RIJ8"/>
<feature type="compositionally biased region" description="Polar residues" evidence="1">
    <location>
        <begin position="114"/>
        <end position="132"/>
    </location>
</feature>
<evidence type="ECO:0000313" key="3">
    <source>
        <dbReference type="RefSeq" id="XP_025835685.1"/>
    </source>
</evidence>